<proteinExistence type="predicted"/>
<reference evidence="1 2" key="1">
    <citation type="submission" date="2024-04" db="EMBL/GenBank/DDBJ databases">
        <authorList>
            <person name="Fracassetti M."/>
        </authorList>
    </citation>
    <scope>NUCLEOTIDE SEQUENCE [LARGE SCALE GENOMIC DNA]</scope>
</reference>
<dbReference type="AlphaFoldDB" id="A0AAV2CBR6"/>
<protein>
    <submittedName>
        <fullName evidence="1">Uncharacterized protein</fullName>
    </submittedName>
</protein>
<dbReference type="EMBL" id="OZ034813">
    <property type="protein sequence ID" value="CAL1353950.1"/>
    <property type="molecule type" value="Genomic_DNA"/>
</dbReference>
<keyword evidence="2" id="KW-1185">Reference proteome</keyword>
<organism evidence="1 2">
    <name type="scientific">Linum trigynum</name>
    <dbReference type="NCBI Taxonomy" id="586398"/>
    <lineage>
        <taxon>Eukaryota</taxon>
        <taxon>Viridiplantae</taxon>
        <taxon>Streptophyta</taxon>
        <taxon>Embryophyta</taxon>
        <taxon>Tracheophyta</taxon>
        <taxon>Spermatophyta</taxon>
        <taxon>Magnoliopsida</taxon>
        <taxon>eudicotyledons</taxon>
        <taxon>Gunneridae</taxon>
        <taxon>Pentapetalae</taxon>
        <taxon>rosids</taxon>
        <taxon>fabids</taxon>
        <taxon>Malpighiales</taxon>
        <taxon>Linaceae</taxon>
        <taxon>Linum</taxon>
    </lineage>
</organism>
<sequence>MVSPTPLFFVSAADTHLTLLPAVDTNLPTTASTAGNFSFAACGFMGFKQFPPLLNKGITPFKDDNYLTNEYLEAAIEVPGMKNI</sequence>
<dbReference type="Proteomes" id="UP001497516">
    <property type="component" value="Chromosome 1"/>
</dbReference>
<gene>
    <name evidence="1" type="ORF">LTRI10_LOCUS1811</name>
</gene>
<evidence type="ECO:0000313" key="1">
    <source>
        <dbReference type="EMBL" id="CAL1353950.1"/>
    </source>
</evidence>
<name>A0AAV2CBR6_9ROSI</name>
<evidence type="ECO:0000313" key="2">
    <source>
        <dbReference type="Proteomes" id="UP001497516"/>
    </source>
</evidence>
<accession>A0AAV2CBR6</accession>